<evidence type="ECO:0000313" key="1">
    <source>
        <dbReference type="EMBL" id="MFF0009755.1"/>
    </source>
</evidence>
<evidence type="ECO:0000313" key="2">
    <source>
        <dbReference type="Proteomes" id="UP001601422"/>
    </source>
</evidence>
<organism evidence="1 2">
    <name type="scientific">Streptomyces tibetensis</name>
    <dbReference type="NCBI Taxonomy" id="2382123"/>
    <lineage>
        <taxon>Bacteria</taxon>
        <taxon>Bacillati</taxon>
        <taxon>Actinomycetota</taxon>
        <taxon>Actinomycetes</taxon>
        <taxon>Kitasatosporales</taxon>
        <taxon>Streptomycetaceae</taxon>
        <taxon>Streptomyces</taxon>
    </lineage>
</organism>
<dbReference type="EMBL" id="JBIAJP010000023">
    <property type="protein sequence ID" value="MFF0009755.1"/>
    <property type="molecule type" value="Genomic_DNA"/>
</dbReference>
<dbReference type="Proteomes" id="UP001601422">
    <property type="component" value="Unassembled WGS sequence"/>
</dbReference>
<accession>A0ABW6N940</accession>
<reference evidence="1 2" key="1">
    <citation type="submission" date="2024-10" db="EMBL/GenBank/DDBJ databases">
        <title>The Natural Products Discovery Center: Release of the First 8490 Sequenced Strains for Exploring Actinobacteria Biosynthetic Diversity.</title>
        <authorList>
            <person name="Kalkreuter E."/>
            <person name="Kautsar S.A."/>
            <person name="Yang D."/>
            <person name="Bader C.D."/>
            <person name="Teijaro C.N."/>
            <person name="Fluegel L."/>
            <person name="Davis C.M."/>
            <person name="Simpson J.R."/>
            <person name="Lauterbach L."/>
            <person name="Steele A.D."/>
            <person name="Gui C."/>
            <person name="Meng S."/>
            <person name="Li G."/>
            <person name="Viehrig K."/>
            <person name="Ye F."/>
            <person name="Su P."/>
            <person name="Kiefer A.F."/>
            <person name="Nichols A."/>
            <person name="Cepeda A.J."/>
            <person name="Yan W."/>
            <person name="Fan B."/>
            <person name="Jiang Y."/>
            <person name="Adhikari A."/>
            <person name="Zheng C.-J."/>
            <person name="Schuster L."/>
            <person name="Cowan T.M."/>
            <person name="Smanski M.J."/>
            <person name="Chevrette M.G."/>
            <person name="De Carvalho L.P.S."/>
            <person name="Shen B."/>
        </authorList>
    </citation>
    <scope>NUCLEOTIDE SEQUENCE [LARGE SCALE GENOMIC DNA]</scope>
    <source>
        <strain evidence="1 2">NPDC005497</strain>
    </source>
</reference>
<sequence length="324" mass="35801">MKTFAAWLDQSTPNAAVPVHAEDVLEAIDCGLERVVAALNGMPEEVRRLPDKVLGRALKERGLIHAVAIGLEVPFAGLPLRDRLDAGFHPSRFRVRSVEGFTRLEMSLTVDFLNAVFAGLRVPAGIEPTTEAIKACLSAWMTRYVFHTLSHQRQEITVVNYQDHSGISRLHADFEADLESIVDVIHAFGLPLSVEGVSPNAEVLRLVQRLACCSAFGIRQSMRGPTTVDEERDRWMRSTAGRISSRLVVENLVPTSVIVGVATPRGVPVIINNHCHVVGKAVQDRDEIADAIVASYREHLHECDGCRVLTHAHLEVVIERLRKI</sequence>
<dbReference type="RefSeq" id="WP_389835794.1">
    <property type="nucleotide sequence ID" value="NZ_JBIAJP010000023.1"/>
</dbReference>
<keyword evidence="2" id="KW-1185">Reference proteome</keyword>
<name>A0ABW6N940_9ACTN</name>
<comment type="caution">
    <text evidence="1">The sequence shown here is derived from an EMBL/GenBank/DDBJ whole genome shotgun (WGS) entry which is preliminary data.</text>
</comment>
<gene>
    <name evidence="1" type="ORF">ACFYQT_40925</name>
</gene>
<proteinExistence type="predicted"/>
<protein>
    <submittedName>
        <fullName evidence="1">Uncharacterized protein</fullName>
    </submittedName>
</protein>